<comment type="caution">
    <text evidence="2">The sequence shown here is derived from an EMBL/GenBank/DDBJ whole genome shotgun (WGS) entry which is preliminary data.</text>
</comment>
<evidence type="ECO:0008006" key="4">
    <source>
        <dbReference type="Google" id="ProtNLM"/>
    </source>
</evidence>
<name>A0A0M0KU69_9BACI</name>
<organism evidence="2 3">
    <name type="scientific">Priestia koreensis</name>
    <dbReference type="NCBI Taxonomy" id="284581"/>
    <lineage>
        <taxon>Bacteria</taxon>
        <taxon>Bacillati</taxon>
        <taxon>Bacillota</taxon>
        <taxon>Bacilli</taxon>
        <taxon>Bacillales</taxon>
        <taxon>Bacillaceae</taxon>
        <taxon>Priestia</taxon>
    </lineage>
</organism>
<accession>A0A0M0KU69</accession>
<evidence type="ECO:0000256" key="1">
    <source>
        <dbReference type="SAM" id="SignalP"/>
    </source>
</evidence>
<dbReference type="PATRIC" id="fig|284581.3.peg.44"/>
<evidence type="ECO:0000313" key="3">
    <source>
        <dbReference type="Proteomes" id="UP000037558"/>
    </source>
</evidence>
<dbReference type="EMBL" id="LILC01000027">
    <property type="protein sequence ID" value="KOO41938.1"/>
    <property type="molecule type" value="Genomic_DNA"/>
</dbReference>
<reference evidence="3" key="1">
    <citation type="submission" date="2015-08" db="EMBL/GenBank/DDBJ databases">
        <title>Fjat-14210 dsm16467.</title>
        <authorList>
            <person name="Liu B."/>
            <person name="Wang J."/>
            <person name="Zhu Y."/>
            <person name="Liu G."/>
            <person name="Chen Q."/>
            <person name="Chen Z."/>
            <person name="Lan J."/>
            <person name="Che J."/>
            <person name="Ge C."/>
            <person name="Shi H."/>
            <person name="Pan Z."/>
            <person name="Liu X."/>
        </authorList>
    </citation>
    <scope>NUCLEOTIDE SEQUENCE [LARGE SCALE GENOMIC DNA]</scope>
    <source>
        <strain evidence="3">DSM 16467</strain>
    </source>
</reference>
<keyword evidence="3" id="KW-1185">Reference proteome</keyword>
<dbReference type="AlphaFoldDB" id="A0A0M0KU69"/>
<feature type="signal peptide" evidence="1">
    <location>
        <begin position="1"/>
        <end position="22"/>
    </location>
</feature>
<proteinExistence type="predicted"/>
<dbReference type="RefSeq" id="WP_053402997.1">
    <property type="nucleotide sequence ID" value="NZ_LILC01000027.1"/>
</dbReference>
<sequence length="608" mass="68126">MKKPFKKLALGIILGGSVLALSACGGSPKEQFVTSFLNVESPDQYESNSTIKLNIVPDKSNKTEIEGIDILNNAKVSTHSLIDQKAKKSQTDLTLGSKLGPLSFKTSLPVLMDQKKHKLYISTDDIGRNFGTIMDVPRKFASKLIEVDIKKPSVDGIDPAIITYLRSESFKKYVGKEVGKMIVKKKAPAFKEQDNGDITVSLSEKELQNLALNVIDDVAEKSNDSFNKQQVKEKLNKLLKEDVDLKTFTITANKKDGDIVGHTFNAVLVPPKDNRNVDPKTNIHFTYAVTYNEDGFPAKKNTKVSYYASSDGEEGTVSLNMVTKNKNFNKKPKFSLDPTKRKDDILKPEDLLDLLQYLNVSELDKWAKKLGVKKTGGISIKDGSEKKPITVDQATAAVPTTTEELEAHRNPYKIVEFKDQPIRRVTAPNGEEKVLNFGDSVVNIATGEKMDAYTEEDDDALYEFVTTKVDPNQTYLTWEESSNTQKAGAKQIAVMDTVFRKFNEAISSENYTSEKFQQSYNFLKAAVDPKNVLPSPQNATDQTILKWYEANQEYWRTILANDPTKDAVGFKKAVQEANQQANHFYFLMNVLFSTNAEERLNKEIKSKM</sequence>
<evidence type="ECO:0000313" key="2">
    <source>
        <dbReference type="EMBL" id="KOO41938.1"/>
    </source>
</evidence>
<protein>
    <recommendedName>
        <fullName evidence="4">Lipoprotein</fullName>
    </recommendedName>
</protein>
<gene>
    <name evidence="2" type="ORF">AMD01_18845</name>
</gene>
<keyword evidence="1" id="KW-0732">Signal</keyword>
<dbReference type="PROSITE" id="PS51257">
    <property type="entry name" value="PROKAR_LIPOPROTEIN"/>
    <property type="match status" value="1"/>
</dbReference>
<dbReference type="Proteomes" id="UP000037558">
    <property type="component" value="Unassembled WGS sequence"/>
</dbReference>
<dbReference type="OrthoDB" id="2967708at2"/>
<feature type="chain" id="PRO_5039587315" description="Lipoprotein" evidence="1">
    <location>
        <begin position="23"/>
        <end position="608"/>
    </location>
</feature>